<dbReference type="AlphaFoldDB" id="W6TFF5"/>
<keyword evidence="1" id="KW-1133">Transmembrane helix</keyword>
<reference evidence="2 3" key="1">
    <citation type="submission" date="2013-12" db="EMBL/GenBank/DDBJ databases">
        <title>Comparative genomics of relapsing fever spirochetes.</title>
        <authorList>
            <person name="Schwan T.G."/>
            <person name="Raffel S.J."/>
            <person name="Porcella S.F."/>
        </authorList>
    </citation>
    <scope>NUCLEOTIDE SEQUENCE [LARGE SCALE GENOMIC DNA]</scope>
    <source>
        <strain evidence="2 3">CR2A</strain>
    </source>
</reference>
<dbReference type="EMBL" id="AZIT01000042">
    <property type="protein sequence ID" value="ETZ17477.1"/>
    <property type="molecule type" value="Genomic_DNA"/>
</dbReference>
<evidence type="ECO:0000256" key="1">
    <source>
        <dbReference type="SAM" id="Phobius"/>
    </source>
</evidence>
<keyword evidence="1" id="KW-0472">Membrane</keyword>
<protein>
    <submittedName>
        <fullName evidence="2">Uncharacterized protein</fullName>
    </submittedName>
</protein>
<name>W6TFF5_9SPIR</name>
<organism evidence="2 3">
    <name type="scientific">Borrelia duttonii CR2A</name>
    <dbReference type="NCBI Taxonomy" id="1432657"/>
    <lineage>
        <taxon>Bacteria</taxon>
        <taxon>Pseudomonadati</taxon>
        <taxon>Spirochaetota</taxon>
        <taxon>Spirochaetia</taxon>
        <taxon>Spirochaetales</taxon>
        <taxon>Borreliaceae</taxon>
        <taxon>Borrelia</taxon>
    </lineage>
</organism>
<dbReference type="Proteomes" id="UP000019148">
    <property type="component" value="Unassembled WGS sequence"/>
</dbReference>
<accession>W6TFF5</accession>
<keyword evidence="1" id="KW-0812">Transmembrane</keyword>
<gene>
    <name evidence="2" type="ORF">BDCR2A_01602</name>
</gene>
<evidence type="ECO:0000313" key="2">
    <source>
        <dbReference type="EMBL" id="ETZ17477.1"/>
    </source>
</evidence>
<comment type="caution">
    <text evidence="2">The sequence shown here is derived from an EMBL/GenBank/DDBJ whole genome shotgun (WGS) entry which is preliminary data.</text>
</comment>
<evidence type="ECO:0000313" key="3">
    <source>
        <dbReference type="Proteomes" id="UP000019148"/>
    </source>
</evidence>
<proteinExistence type="predicted"/>
<feature type="transmembrane region" description="Helical" evidence="1">
    <location>
        <begin position="60"/>
        <end position="81"/>
    </location>
</feature>
<sequence>MLSPTYLTPYLLHLKDGKIRKVIMGMIMMVVVMRCNSRGVKLRQVKINRLLLLMEHSSKVSYLIPSCLSTIHIIFVCTILYNKLNTLKNHKNNE</sequence>